<sequence length="92" mass="10476">MAIRRRLSVRRWAIISICMMPRRAGGVCDSIWDQHFGWLSSTSSHPFSGCFQTEHQMKRAQMSSNLATWQLNSCMRPTNAATGHTKTSSQLF</sequence>
<protein>
    <submittedName>
        <fullName evidence="1">Uncharacterized protein</fullName>
    </submittedName>
</protein>
<keyword evidence="2" id="KW-1185">Reference proteome</keyword>
<dbReference type="EMBL" id="JAGPNK010000007">
    <property type="protein sequence ID" value="KAH7318446.1"/>
    <property type="molecule type" value="Genomic_DNA"/>
</dbReference>
<evidence type="ECO:0000313" key="1">
    <source>
        <dbReference type="EMBL" id="KAH7318446.1"/>
    </source>
</evidence>
<dbReference type="AlphaFoldDB" id="A0A8K0WR69"/>
<organism evidence="1 2">
    <name type="scientific">Stachybotrys elegans</name>
    <dbReference type="NCBI Taxonomy" id="80388"/>
    <lineage>
        <taxon>Eukaryota</taxon>
        <taxon>Fungi</taxon>
        <taxon>Dikarya</taxon>
        <taxon>Ascomycota</taxon>
        <taxon>Pezizomycotina</taxon>
        <taxon>Sordariomycetes</taxon>
        <taxon>Hypocreomycetidae</taxon>
        <taxon>Hypocreales</taxon>
        <taxon>Stachybotryaceae</taxon>
        <taxon>Stachybotrys</taxon>
    </lineage>
</organism>
<comment type="caution">
    <text evidence="1">The sequence shown here is derived from an EMBL/GenBank/DDBJ whole genome shotgun (WGS) entry which is preliminary data.</text>
</comment>
<dbReference type="Proteomes" id="UP000813444">
    <property type="component" value="Unassembled WGS sequence"/>
</dbReference>
<name>A0A8K0WR69_9HYPO</name>
<proteinExistence type="predicted"/>
<accession>A0A8K0WR69</accession>
<reference evidence="1" key="1">
    <citation type="journal article" date="2021" name="Nat. Commun.">
        <title>Genetic determinants of endophytism in the Arabidopsis root mycobiome.</title>
        <authorList>
            <person name="Mesny F."/>
            <person name="Miyauchi S."/>
            <person name="Thiergart T."/>
            <person name="Pickel B."/>
            <person name="Atanasova L."/>
            <person name="Karlsson M."/>
            <person name="Huettel B."/>
            <person name="Barry K.W."/>
            <person name="Haridas S."/>
            <person name="Chen C."/>
            <person name="Bauer D."/>
            <person name="Andreopoulos W."/>
            <person name="Pangilinan J."/>
            <person name="LaButti K."/>
            <person name="Riley R."/>
            <person name="Lipzen A."/>
            <person name="Clum A."/>
            <person name="Drula E."/>
            <person name="Henrissat B."/>
            <person name="Kohler A."/>
            <person name="Grigoriev I.V."/>
            <person name="Martin F.M."/>
            <person name="Hacquard S."/>
        </authorList>
    </citation>
    <scope>NUCLEOTIDE SEQUENCE</scope>
    <source>
        <strain evidence="1">MPI-CAGE-CH-0235</strain>
    </source>
</reference>
<evidence type="ECO:0000313" key="2">
    <source>
        <dbReference type="Proteomes" id="UP000813444"/>
    </source>
</evidence>
<gene>
    <name evidence="1" type="ORF">B0I35DRAFT_432096</name>
</gene>